<feature type="transmembrane region" description="Helical" evidence="1">
    <location>
        <begin position="12"/>
        <end position="33"/>
    </location>
</feature>
<sequence>MTLNPNTDSGWFISFFIFFFLQFFLFFIFLFFAGGMRARYGDTFFVFLKTQGWFLENQASHPVKSNAIAFVFYGYRGHIQSETVNDKVQIGLGNNCIFGN</sequence>
<dbReference type="Proteomes" id="UP001271789">
    <property type="component" value="Unassembled WGS sequence"/>
</dbReference>
<dbReference type="EMBL" id="JAWDKD010000020">
    <property type="protein sequence ID" value="MDV0447552.1"/>
    <property type="molecule type" value="Genomic_DNA"/>
</dbReference>
<protein>
    <submittedName>
        <fullName evidence="2">Uncharacterized protein</fullName>
    </submittedName>
</protein>
<evidence type="ECO:0000313" key="2">
    <source>
        <dbReference type="EMBL" id="MDV0447552.1"/>
    </source>
</evidence>
<keyword evidence="1" id="KW-0812">Transmembrane</keyword>
<evidence type="ECO:0000313" key="3">
    <source>
        <dbReference type="Proteomes" id="UP001271789"/>
    </source>
</evidence>
<reference evidence="2" key="1">
    <citation type="submission" date="2023-06" db="EMBL/GenBank/DDBJ databases">
        <title>Genome sequence of Methanosarcinaceae archaeon Ag5.</title>
        <authorList>
            <person name="Protasov E."/>
            <person name="Platt K."/>
            <person name="Poehlein A."/>
            <person name="Daniel R."/>
            <person name="Brune A."/>
        </authorList>
    </citation>
    <scope>NUCLEOTIDE SEQUENCE</scope>
    <source>
        <strain evidence="2">Ag5</strain>
    </source>
</reference>
<proteinExistence type="predicted"/>
<keyword evidence="1" id="KW-0472">Membrane</keyword>
<keyword evidence="3" id="KW-1185">Reference proteome</keyword>
<dbReference type="AlphaFoldDB" id="A0AAE4MJC3"/>
<name>A0AAE4MJC3_9EURY</name>
<organism evidence="2 3">
    <name type="scientific">Methanolapillus africanus</name>
    <dbReference type="NCBI Taxonomy" id="3028297"/>
    <lineage>
        <taxon>Archaea</taxon>
        <taxon>Methanobacteriati</taxon>
        <taxon>Methanobacteriota</taxon>
        <taxon>Stenosarchaea group</taxon>
        <taxon>Methanomicrobia</taxon>
        <taxon>Methanosarcinales</taxon>
        <taxon>Methanosarcinaceae</taxon>
        <taxon>Methanolapillus</taxon>
    </lineage>
</organism>
<keyword evidence="1" id="KW-1133">Transmembrane helix</keyword>
<gene>
    <name evidence="2" type="ORF">MsAg5_14530</name>
</gene>
<evidence type="ECO:0000256" key="1">
    <source>
        <dbReference type="SAM" id="Phobius"/>
    </source>
</evidence>
<comment type="caution">
    <text evidence="2">The sequence shown here is derived from an EMBL/GenBank/DDBJ whole genome shotgun (WGS) entry which is preliminary data.</text>
</comment>
<accession>A0AAE4MJC3</accession>